<dbReference type="Gene3D" id="3.30.65.10">
    <property type="entry name" value="Bacterial Topoisomerase I, domain 1"/>
    <property type="match status" value="1"/>
</dbReference>
<comment type="caution">
    <text evidence="1">The sequence shown here is derived from an EMBL/GenBank/DDBJ whole genome shotgun (WGS) entry which is preliminary data.</text>
</comment>
<dbReference type="SUPFAM" id="SSF57783">
    <property type="entry name" value="Zinc beta-ribbon"/>
    <property type="match status" value="1"/>
</dbReference>
<dbReference type="Proteomes" id="UP000014009">
    <property type="component" value="Unassembled WGS sequence"/>
</dbReference>
<sequence>MNNFFKTNETDIGCNKLKCKDCNGFYMLRSSDYGEFGGCTNFPKCKSKISKSKFMLSFIKENGINIYKWEKKCWKCGKNTDVYSYYLHHQQLKSSANTSAVVFAGIGNLKSVDNYLTNKYPSIQIKYSKTTNSRYTANTCIHCNALQGKNYVVDDPHEIFNDMYIEQCMKKYFVENVSDQLLNIKPEEIDRLEILYIN</sequence>
<evidence type="ECO:0000313" key="2">
    <source>
        <dbReference type="Proteomes" id="UP000014009"/>
    </source>
</evidence>
<dbReference type="EMBL" id="AHEF01000103">
    <property type="protein sequence ID" value="EOP79262.1"/>
    <property type="molecule type" value="Genomic_DNA"/>
</dbReference>
<dbReference type="AlphaFoldDB" id="A0A9W5QN77"/>
<dbReference type="RefSeq" id="WP_016099519.1">
    <property type="nucleotide sequence ID" value="NZ_KB976547.1"/>
</dbReference>
<accession>A0A9W5QN77</accession>
<evidence type="ECO:0008006" key="3">
    <source>
        <dbReference type="Google" id="ProtNLM"/>
    </source>
</evidence>
<name>A0A9W5QN77_BACCE</name>
<organism evidence="1 2">
    <name type="scientific">Bacillus cereus HuB4-4</name>
    <dbReference type="NCBI Taxonomy" id="1053211"/>
    <lineage>
        <taxon>Bacteria</taxon>
        <taxon>Bacillati</taxon>
        <taxon>Bacillota</taxon>
        <taxon>Bacilli</taxon>
        <taxon>Bacillales</taxon>
        <taxon>Bacillaceae</taxon>
        <taxon>Bacillus</taxon>
        <taxon>Bacillus cereus group</taxon>
    </lineage>
</organism>
<gene>
    <name evidence="1" type="ORF">IGM_06472</name>
</gene>
<proteinExistence type="predicted"/>
<evidence type="ECO:0000313" key="1">
    <source>
        <dbReference type="EMBL" id="EOP79262.1"/>
    </source>
</evidence>
<protein>
    <recommendedName>
        <fullName evidence="3">DNA topoisomerase type IA zn finger domain-containing protein</fullName>
    </recommendedName>
</protein>
<reference evidence="1 2" key="1">
    <citation type="submission" date="2012-12" db="EMBL/GenBank/DDBJ databases">
        <title>The Genome Sequence of Bacillus cereus HuB4-4.</title>
        <authorList>
            <consortium name="The Broad Institute Genome Sequencing Platform"/>
            <consortium name="The Broad Institute Genome Sequencing Center for Infectious Disease"/>
            <person name="Feldgarden M."/>
            <person name="Van der Auwera G.A."/>
            <person name="Mahillon J."/>
            <person name="Duprez V."/>
            <person name="Timmery S."/>
            <person name="Mattelet C."/>
            <person name="Dierick K."/>
            <person name="Sun M."/>
            <person name="Yu Z."/>
            <person name="Zhu L."/>
            <person name="Hu X."/>
            <person name="Shank E.B."/>
            <person name="Swiecicka I."/>
            <person name="Hansen B.M."/>
            <person name="Andrup L."/>
            <person name="Walker B."/>
            <person name="Young S.K."/>
            <person name="Zeng Q."/>
            <person name="Gargeya S."/>
            <person name="Fitzgerald M."/>
            <person name="Haas B."/>
            <person name="Abouelleil A."/>
            <person name="Alvarado L."/>
            <person name="Arachchi H.M."/>
            <person name="Berlin A.M."/>
            <person name="Chapman S.B."/>
            <person name="Dewar J."/>
            <person name="Goldberg J."/>
            <person name="Griggs A."/>
            <person name="Gujja S."/>
            <person name="Hansen M."/>
            <person name="Howarth C."/>
            <person name="Imamovic A."/>
            <person name="Larimer J."/>
            <person name="McCowan C."/>
            <person name="Murphy C."/>
            <person name="Neiman D."/>
            <person name="Pearson M."/>
            <person name="Priest M."/>
            <person name="Roberts A."/>
            <person name="Saif S."/>
            <person name="Shea T."/>
            <person name="Sisk P."/>
            <person name="Sykes S."/>
            <person name="Wortman J."/>
            <person name="Nusbaum C."/>
            <person name="Birren B."/>
        </authorList>
    </citation>
    <scope>NUCLEOTIDE SEQUENCE [LARGE SCALE GENOMIC DNA]</scope>
    <source>
        <strain evidence="1 2">HuB4-4</strain>
    </source>
</reference>